<evidence type="ECO:0008006" key="4">
    <source>
        <dbReference type="Google" id="ProtNLM"/>
    </source>
</evidence>
<comment type="caution">
    <text evidence="2">The sequence shown here is derived from an EMBL/GenBank/DDBJ whole genome shotgun (WGS) entry which is preliminary data.</text>
</comment>
<proteinExistence type="predicted"/>
<dbReference type="Proteomes" id="UP000254925">
    <property type="component" value="Unassembled WGS sequence"/>
</dbReference>
<feature type="region of interest" description="Disordered" evidence="1">
    <location>
        <begin position="52"/>
        <end position="92"/>
    </location>
</feature>
<organism evidence="2 3">
    <name type="scientific">Microvirga subterranea</name>
    <dbReference type="NCBI Taxonomy" id="186651"/>
    <lineage>
        <taxon>Bacteria</taxon>
        <taxon>Pseudomonadati</taxon>
        <taxon>Pseudomonadota</taxon>
        <taxon>Alphaproteobacteria</taxon>
        <taxon>Hyphomicrobiales</taxon>
        <taxon>Methylobacteriaceae</taxon>
        <taxon>Microvirga</taxon>
    </lineage>
</organism>
<dbReference type="InterPro" id="IPR001343">
    <property type="entry name" value="Hemolysn_Ca-bd"/>
</dbReference>
<keyword evidence="3" id="KW-1185">Reference proteome</keyword>
<dbReference type="Gene3D" id="2.60.120.200">
    <property type="match status" value="1"/>
</dbReference>
<dbReference type="InterPro" id="IPR011049">
    <property type="entry name" value="Serralysin-like_metalloprot_C"/>
</dbReference>
<gene>
    <name evidence="2" type="ORF">DES45_102672</name>
</gene>
<feature type="compositionally biased region" description="Low complexity" evidence="1">
    <location>
        <begin position="55"/>
        <end position="65"/>
    </location>
</feature>
<dbReference type="PROSITE" id="PS00330">
    <property type="entry name" value="HEMOLYSIN_CALCIUM"/>
    <property type="match status" value="1"/>
</dbReference>
<dbReference type="GO" id="GO:0005509">
    <property type="term" value="F:calcium ion binding"/>
    <property type="evidence" value="ECO:0007669"/>
    <property type="project" value="InterPro"/>
</dbReference>
<sequence length="228" mass="23961">VWLDGQQVVNYSGAVGYTDQSTTHWNMGIYRSSPTGNETLAVQVKSPDLSYGTSASAAKHGAPAADTLSSDPTSAPLPTPSPDADQTAVPGKTLIGGWTSDTLIGTSGDDKLFGKGGSDLLTGGEGKDTFAFDTRLDGSRIDKITDFDVNDDTIQLDDAIFASLVQGKLGEANFRTGGAALDRNDYILYDRASGTISYDPDGSGWQDAMAFAKVTPGLALTYDHFFVV</sequence>
<dbReference type="Pfam" id="PF00353">
    <property type="entry name" value="HemolysinCabind"/>
    <property type="match status" value="1"/>
</dbReference>
<name>A0A370HRX5_9HYPH</name>
<protein>
    <recommendedName>
        <fullName evidence="4">Hemolysin type calcium-binding protein</fullName>
    </recommendedName>
</protein>
<dbReference type="SUPFAM" id="SSF51120">
    <property type="entry name" value="beta-Roll"/>
    <property type="match status" value="1"/>
</dbReference>
<accession>A0A370HRX5</accession>
<dbReference type="Gene3D" id="2.150.10.10">
    <property type="entry name" value="Serralysin-like metalloprotease, C-terminal"/>
    <property type="match status" value="1"/>
</dbReference>
<reference evidence="2 3" key="1">
    <citation type="submission" date="2018-07" db="EMBL/GenBank/DDBJ databases">
        <title>Genomic Encyclopedia of Type Strains, Phase IV (KMG-IV): sequencing the most valuable type-strain genomes for metagenomic binning, comparative biology and taxonomic classification.</title>
        <authorList>
            <person name="Goeker M."/>
        </authorList>
    </citation>
    <scope>NUCLEOTIDE SEQUENCE [LARGE SCALE GENOMIC DNA]</scope>
    <source>
        <strain evidence="2 3">DSM 14364</strain>
    </source>
</reference>
<evidence type="ECO:0000313" key="3">
    <source>
        <dbReference type="Proteomes" id="UP000254925"/>
    </source>
</evidence>
<evidence type="ECO:0000313" key="2">
    <source>
        <dbReference type="EMBL" id="RDI61277.1"/>
    </source>
</evidence>
<dbReference type="InterPro" id="IPR018511">
    <property type="entry name" value="Hemolysin-typ_Ca-bd_CS"/>
</dbReference>
<feature type="non-terminal residue" evidence="2">
    <location>
        <position position="1"/>
    </location>
</feature>
<dbReference type="AlphaFoldDB" id="A0A370HRX5"/>
<dbReference type="EMBL" id="QQBB01000002">
    <property type="protein sequence ID" value="RDI61277.1"/>
    <property type="molecule type" value="Genomic_DNA"/>
</dbReference>
<evidence type="ECO:0000256" key="1">
    <source>
        <dbReference type="SAM" id="MobiDB-lite"/>
    </source>
</evidence>
<dbReference type="PRINTS" id="PR00313">
    <property type="entry name" value="CABNDNGRPT"/>
</dbReference>